<dbReference type="PANTHER" id="PTHR30565">
    <property type="entry name" value="PROTEIN YCIF"/>
    <property type="match status" value="1"/>
</dbReference>
<dbReference type="RefSeq" id="WP_353566044.1">
    <property type="nucleotide sequence ID" value="NZ_BAABRI010000005.1"/>
</dbReference>
<dbReference type="Pfam" id="PF05974">
    <property type="entry name" value="DUF892"/>
    <property type="match status" value="1"/>
</dbReference>
<gene>
    <name evidence="1" type="ORF">Hsar01_01112</name>
</gene>
<dbReference type="Proteomes" id="UP001476282">
    <property type="component" value="Unassembled WGS sequence"/>
</dbReference>
<dbReference type="InterPro" id="IPR047114">
    <property type="entry name" value="YciF"/>
</dbReference>
<evidence type="ECO:0008006" key="3">
    <source>
        <dbReference type="Google" id="ProtNLM"/>
    </source>
</evidence>
<reference evidence="1 2" key="1">
    <citation type="submission" date="2024-02" db="EMBL/GenBank/DDBJ databases">
        <title>Haloferula sargassicola NBRC 104335.</title>
        <authorList>
            <person name="Ichikawa N."/>
            <person name="Katano-Makiyama Y."/>
            <person name="Hidaka K."/>
        </authorList>
    </citation>
    <scope>NUCLEOTIDE SEQUENCE [LARGE SCALE GENOMIC DNA]</scope>
    <source>
        <strain evidence="1 2">NBRC 104335</strain>
    </source>
</reference>
<accession>A0ABP9UJV7</accession>
<sequence length="175" mass="19435">MPRLLRLQTLLAEELKLLLDAESQWLQALPDLTQAARSLHLARWMEELTERTFHQHDRLLAAVGPVTRSRRCRAMTSVIRDLEAATRQPTDSLVGDVALMVKLQPALCLQVCAYRTAHTLARILMEDGVARLLARSLVEEERDDQELSSMIVDSCTDGGATGPSQGLSGQIHSLI</sequence>
<evidence type="ECO:0000313" key="2">
    <source>
        <dbReference type="Proteomes" id="UP001476282"/>
    </source>
</evidence>
<proteinExistence type="predicted"/>
<comment type="caution">
    <text evidence="1">The sequence shown here is derived from an EMBL/GenBank/DDBJ whole genome shotgun (WGS) entry which is preliminary data.</text>
</comment>
<dbReference type="PANTHER" id="PTHR30565:SF9">
    <property type="entry name" value="PROTEIN YCIF"/>
    <property type="match status" value="1"/>
</dbReference>
<dbReference type="InterPro" id="IPR009078">
    <property type="entry name" value="Ferritin-like_SF"/>
</dbReference>
<organism evidence="1 2">
    <name type="scientific">Haloferula sargassicola</name>
    <dbReference type="NCBI Taxonomy" id="490096"/>
    <lineage>
        <taxon>Bacteria</taxon>
        <taxon>Pseudomonadati</taxon>
        <taxon>Verrucomicrobiota</taxon>
        <taxon>Verrucomicrobiia</taxon>
        <taxon>Verrucomicrobiales</taxon>
        <taxon>Verrucomicrobiaceae</taxon>
        <taxon>Haloferula</taxon>
    </lineage>
</organism>
<protein>
    <recommendedName>
        <fullName evidence="3">DUF892 family protein</fullName>
    </recommendedName>
</protein>
<dbReference type="SUPFAM" id="SSF47240">
    <property type="entry name" value="Ferritin-like"/>
    <property type="match status" value="1"/>
</dbReference>
<keyword evidence="2" id="KW-1185">Reference proteome</keyword>
<name>A0ABP9UJV7_9BACT</name>
<dbReference type="InterPro" id="IPR012347">
    <property type="entry name" value="Ferritin-like"/>
</dbReference>
<evidence type="ECO:0000313" key="1">
    <source>
        <dbReference type="EMBL" id="GAA5481898.1"/>
    </source>
</evidence>
<dbReference type="InterPro" id="IPR010287">
    <property type="entry name" value="DUF892_YciF-like"/>
</dbReference>
<dbReference type="EMBL" id="BAABRI010000005">
    <property type="protein sequence ID" value="GAA5481898.1"/>
    <property type="molecule type" value="Genomic_DNA"/>
</dbReference>
<dbReference type="Gene3D" id="1.20.1260.10">
    <property type="match status" value="1"/>
</dbReference>